<accession>A0ACC3DTL5</accession>
<protein>
    <submittedName>
        <fullName evidence="1">Uncharacterized protein</fullName>
    </submittedName>
</protein>
<dbReference type="Proteomes" id="UP001186974">
    <property type="component" value="Unassembled WGS sequence"/>
</dbReference>
<comment type="caution">
    <text evidence="1">The sequence shown here is derived from an EMBL/GenBank/DDBJ whole genome shotgun (WGS) entry which is preliminary data.</text>
</comment>
<keyword evidence="2" id="KW-1185">Reference proteome</keyword>
<gene>
    <name evidence="1" type="ORF">LTS18_003034</name>
</gene>
<proteinExistence type="predicted"/>
<dbReference type="EMBL" id="JAWDJW010000723">
    <property type="protein sequence ID" value="KAK3080131.1"/>
    <property type="molecule type" value="Genomic_DNA"/>
</dbReference>
<reference evidence="1" key="1">
    <citation type="submission" date="2024-09" db="EMBL/GenBank/DDBJ databases">
        <title>Black Yeasts Isolated from many extreme environments.</title>
        <authorList>
            <person name="Coleine C."/>
            <person name="Stajich J.E."/>
            <person name="Selbmann L."/>
        </authorList>
    </citation>
    <scope>NUCLEOTIDE SEQUENCE</scope>
    <source>
        <strain evidence="1">CCFEE 5737</strain>
    </source>
</reference>
<sequence length="540" mass="58148">MQDLSETRVSKLNQIWSTAAQIETQTLQRSTEYLTHLSGEIPRNNPTLDSMMFVRHNVGSFQEPGDFTFEPSPVWLDDNGMAVDEAAKNFLRNILLKSKGSLAETRRELDQKRKDVANARAARRAIRDGRDKRDEVECVRAIFHIQEQMHEVEARKTTAEVEVLTITAAVGDVSIGAKNHNFKSETFKIPTNCDLCGDRIWGLSAKGFSCRDCGYTCHSKCQMKAPADCPGEIGSKDERKKLKSERQEAAHTANPPTNGAAADSHQDNLALRPVSTADSMNTLSSGYSATAQRSISGAAVPTTSSTFGDENEVPGPAVPTKPSVAAPGSVRRNRVMAPPPMSYVSANGDGGDGLSSSMAASPTSPQRQKGRMMYAYQKNGEGEISVEEGKDVTVVEPDDGGWTKVRAGFLEGLVPTSYLELTTSSPSLDTAPPPINHSSRPLIGYGRPESTYSASSVSLAGSENARAKKKGPAVAPKRGAKKLKYVEALYAYEARGEGELGMQEGERFVLVQGDQGDGWAEVERSGGVVGSVPANYLGDI</sequence>
<organism evidence="1 2">
    <name type="scientific">Coniosporium uncinatum</name>
    <dbReference type="NCBI Taxonomy" id="93489"/>
    <lineage>
        <taxon>Eukaryota</taxon>
        <taxon>Fungi</taxon>
        <taxon>Dikarya</taxon>
        <taxon>Ascomycota</taxon>
        <taxon>Pezizomycotina</taxon>
        <taxon>Dothideomycetes</taxon>
        <taxon>Dothideomycetes incertae sedis</taxon>
        <taxon>Coniosporium</taxon>
    </lineage>
</organism>
<name>A0ACC3DTL5_9PEZI</name>
<evidence type="ECO:0000313" key="2">
    <source>
        <dbReference type="Proteomes" id="UP001186974"/>
    </source>
</evidence>
<evidence type="ECO:0000313" key="1">
    <source>
        <dbReference type="EMBL" id="KAK3080131.1"/>
    </source>
</evidence>